<comment type="caution">
    <text evidence="2">The sequence shown here is derived from an EMBL/GenBank/DDBJ whole genome shotgun (WGS) entry which is preliminary data.</text>
</comment>
<keyword evidence="1" id="KW-0472">Membrane</keyword>
<accession>A0A3A4KF56</accession>
<dbReference type="AlphaFoldDB" id="A0A3A4KF56"/>
<keyword evidence="1" id="KW-1133">Transmembrane helix</keyword>
<reference evidence="2 3" key="1">
    <citation type="submission" date="2018-09" db="EMBL/GenBank/DDBJ databases">
        <title>YIM PH21274 draft genome.</title>
        <authorList>
            <person name="Miao C."/>
        </authorList>
    </citation>
    <scope>NUCLEOTIDE SEQUENCE [LARGE SCALE GENOMIC DNA]</scope>
    <source>
        <strain evidence="2 3">YIM PH 21724</strain>
    </source>
</reference>
<evidence type="ECO:0000313" key="3">
    <source>
        <dbReference type="Proteomes" id="UP000266677"/>
    </source>
</evidence>
<feature type="transmembrane region" description="Helical" evidence="1">
    <location>
        <begin position="20"/>
        <end position="39"/>
    </location>
</feature>
<dbReference type="EMBL" id="QZFU01000010">
    <property type="protein sequence ID" value="RJO79378.1"/>
    <property type="molecule type" value="Genomic_DNA"/>
</dbReference>
<dbReference type="Proteomes" id="UP000266677">
    <property type="component" value="Unassembled WGS sequence"/>
</dbReference>
<protein>
    <submittedName>
        <fullName evidence="2">Uncharacterized protein</fullName>
    </submittedName>
</protein>
<gene>
    <name evidence="2" type="ORF">D5S18_03395</name>
</gene>
<keyword evidence="3" id="KW-1185">Reference proteome</keyword>
<evidence type="ECO:0000313" key="2">
    <source>
        <dbReference type="EMBL" id="RJO79378.1"/>
    </source>
</evidence>
<organism evidence="2 3">
    <name type="scientific">Nocardia panacis</name>
    <dbReference type="NCBI Taxonomy" id="2340916"/>
    <lineage>
        <taxon>Bacteria</taxon>
        <taxon>Bacillati</taxon>
        <taxon>Actinomycetota</taxon>
        <taxon>Actinomycetes</taxon>
        <taxon>Mycobacteriales</taxon>
        <taxon>Nocardiaceae</taxon>
        <taxon>Nocardia</taxon>
    </lineage>
</organism>
<keyword evidence="1" id="KW-0812">Transmembrane</keyword>
<name>A0A3A4KF56_9NOCA</name>
<evidence type="ECO:0000256" key="1">
    <source>
        <dbReference type="SAM" id="Phobius"/>
    </source>
</evidence>
<proteinExistence type="predicted"/>
<sequence length="149" mass="15828">MQSMTEQRATDDPGTTRMLTIAAVLVAVLAAVVAIGLTLRARQDTAPVIASTYPPGAAPASSPNRVVRTTVSPQWTNRFAPPPVPARRIGDDCSHDGLPAQWELRGGEWACLIAGAPGDHELGDDCSHDDVPAEWAVAPDGRWVCLPRQ</sequence>